<organism evidence="1 2">
    <name type="scientific">Antarcticirhabdus aurantiaca</name>
    <dbReference type="NCBI Taxonomy" id="2606717"/>
    <lineage>
        <taxon>Bacteria</taxon>
        <taxon>Pseudomonadati</taxon>
        <taxon>Pseudomonadota</taxon>
        <taxon>Alphaproteobacteria</taxon>
        <taxon>Hyphomicrobiales</taxon>
        <taxon>Aurantimonadaceae</taxon>
        <taxon>Antarcticirhabdus</taxon>
    </lineage>
</organism>
<evidence type="ECO:0000313" key="2">
    <source>
        <dbReference type="Proteomes" id="UP001163223"/>
    </source>
</evidence>
<sequence length="79" mass="8596">MTETPQPFNRAERVFGTPIERAEKGSAMSMIRAEVEARNAKSERLRAMRLAQEAATPAVTATPRKGARAKSAEPQIAAE</sequence>
<protein>
    <submittedName>
        <fullName evidence="1">Uncharacterized protein</fullName>
    </submittedName>
</protein>
<keyword evidence="2" id="KW-1185">Reference proteome</keyword>
<evidence type="ECO:0000313" key="1">
    <source>
        <dbReference type="EMBL" id="WAJ26262.1"/>
    </source>
</evidence>
<proteinExistence type="predicted"/>
<reference evidence="1" key="1">
    <citation type="submission" date="2022-11" db="EMBL/GenBank/DDBJ databases">
        <title>beta-Carotene-producing bacterium, Jeongeuplla avenae sp. nov., alleviates the salt stress of Arabidopsis seedlings.</title>
        <authorList>
            <person name="Jiang L."/>
            <person name="Lee J."/>
        </authorList>
    </citation>
    <scope>NUCLEOTIDE SEQUENCE</scope>
    <source>
        <strain evidence="1">DY_R2A_6</strain>
    </source>
</reference>
<gene>
    <name evidence="1" type="ORF">OXU80_15250</name>
</gene>
<name>A0ACD4NHJ7_9HYPH</name>
<accession>A0ACD4NHJ7</accession>
<dbReference type="EMBL" id="CP113520">
    <property type="protein sequence ID" value="WAJ26262.1"/>
    <property type="molecule type" value="Genomic_DNA"/>
</dbReference>
<dbReference type="Proteomes" id="UP001163223">
    <property type="component" value="Chromosome"/>
</dbReference>